<dbReference type="RefSeq" id="XP_021852498.1">
    <property type="nucleotide sequence ID" value="XM_021996806.2"/>
</dbReference>
<sequence>MAAASKRAIQIGLSSSRLFAKSRDFAPVNPQISRLTPILRQYSELQAPNAKQRGIPFDTLALVRSLEKQGVPQKQAEAITSAIIHVLVDSMENMSQSFVSKSEMEKTEMLQDSNISRFKGEVQSSQDHHFSLLQRDTEKLQGNIEKLRSELKYEIDKVTAGQRLDLNLEKGRIRDELANQKAENSSLTSKLDREINALKAQLEAGKVELIKYCTVTLFSTAGLGAALFRILM</sequence>
<name>A0A9R0IP75_SPIOL</name>
<feature type="transmembrane region" description="Helical" evidence="8">
    <location>
        <begin position="209"/>
        <end position="231"/>
    </location>
</feature>
<keyword evidence="3 8" id="KW-0812">Transmembrane</keyword>
<dbReference type="OrthoDB" id="889336at2759"/>
<keyword evidence="6" id="KW-0496">Mitochondrion</keyword>
<dbReference type="PANTHER" id="PTHR14360">
    <property type="entry name" value="PROTEIN FMP32, MITOCHONDRIAL"/>
    <property type="match status" value="1"/>
</dbReference>
<dbReference type="Proteomes" id="UP000813463">
    <property type="component" value="Chromosome 4"/>
</dbReference>
<keyword evidence="7 8" id="KW-0472">Membrane</keyword>
<evidence type="ECO:0000256" key="4">
    <source>
        <dbReference type="ARBA" id="ARBA00022989"/>
    </source>
</evidence>
<evidence type="ECO:0000256" key="3">
    <source>
        <dbReference type="ARBA" id="ARBA00022692"/>
    </source>
</evidence>
<accession>A0A9R0IP75</accession>
<reference evidence="10" key="2">
    <citation type="submission" date="2025-08" db="UniProtKB">
        <authorList>
            <consortium name="RefSeq"/>
        </authorList>
    </citation>
    <scope>IDENTIFICATION</scope>
    <source>
        <tissue evidence="10">Leaf</tissue>
    </source>
</reference>
<dbReference type="GO" id="GO:0005739">
    <property type="term" value="C:mitochondrion"/>
    <property type="evidence" value="ECO:0000318"/>
    <property type="project" value="GO_Central"/>
</dbReference>
<dbReference type="GeneID" id="110792015"/>
<organism evidence="9 10">
    <name type="scientific">Spinacia oleracea</name>
    <name type="common">Spinach</name>
    <dbReference type="NCBI Taxonomy" id="3562"/>
    <lineage>
        <taxon>Eukaryota</taxon>
        <taxon>Viridiplantae</taxon>
        <taxon>Streptophyta</taxon>
        <taxon>Embryophyta</taxon>
        <taxon>Tracheophyta</taxon>
        <taxon>Spermatophyta</taxon>
        <taxon>Magnoliopsida</taxon>
        <taxon>eudicotyledons</taxon>
        <taxon>Gunneridae</taxon>
        <taxon>Pentapetalae</taxon>
        <taxon>Caryophyllales</taxon>
        <taxon>Chenopodiaceae</taxon>
        <taxon>Chenopodioideae</taxon>
        <taxon>Anserineae</taxon>
        <taxon>Spinacia</taxon>
    </lineage>
</organism>
<reference evidence="9" key="1">
    <citation type="journal article" date="2021" name="Nat. Commun.">
        <title>Genomic analyses provide insights into spinach domestication and the genetic basis of agronomic traits.</title>
        <authorList>
            <person name="Cai X."/>
            <person name="Sun X."/>
            <person name="Xu C."/>
            <person name="Sun H."/>
            <person name="Wang X."/>
            <person name="Ge C."/>
            <person name="Zhang Z."/>
            <person name="Wang Q."/>
            <person name="Fei Z."/>
            <person name="Jiao C."/>
            <person name="Wang Q."/>
        </authorList>
    </citation>
    <scope>NUCLEOTIDE SEQUENCE [LARGE SCALE GENOMIC DNA]</scope>
    <source>
        <strain evidence="9">cv. Varoflay</strain>
    </source>
</reference>
<proteinExistence type="predicted"/>
<dbReference type="GO" id="GO:0016020">
    <property type="term" value="C:membrane"/>
    <property type="evidence" value="ECO:0007669"/>
    <property type="project" value="UniProtKB-SubCell"/>
</dbReference>
<comment type="subcellular location">
    <subcellularLocation>
        <location evidence="2">Membrane</location>
    </subcellularLocation>
    <subcellularLocation>
        <location evidence="1">Mitochondrion</location>
    </subcellularLocation>
</comment>
<evidence type="ECO:0000256" key="8">
    <source>
        <dbReference type="SAM" id="Phobius"/>
    </source>
</evidence>
<evidence type="ECO:0000256" key="5">
    <source>
        <dbReference type="ARBA" id="ARBA00023054"/>
    </source>
</evidence>
<keyword evidence="9" id="KW-1185">Reference proteome</keyword>
<evidence type="ECO:0000313" key="9">
    <source>
        <dbReference type="Proteomes" id="UP000813463"/>
    </source>
</evidence>
<protein>
    <submittedName>
        <fullName evidence="10">Protein FMP32, mitochondrial</fullName>
    </submittedName>
</protein>
<dbReference type="PANTHER" id="PTHR14360:SF1">
    <property type="entry name" value="PROTEIN FMP32, MITOCHONDRIAL"/>
    <property type="match status" value="1"/>
</dbReference>
<evidence type="ECO:0000256" key="2">
    <source>
        <dbReference type="ARBA" id="ARBA00004370"/>
    </source>
</evidence>
<keyword evidence="5" id="KW-0175">Coiled coil</keyword>
<gene>
    <name evidence="10" type="primary">LOC110792015</name>
</gene>
<dbReference type="FunFam" id="1.20.5.340:FF:000029">
    <property type="entry name" value="Coiled-coil domain-containing protein 90-like"/>
    <property type="match status" value="1"/>
</dbReference>
<dbReference type="AlphaFoldDB" id="A0A9R0IP75"/>
<evidence type="ECO:0000313" key="10">
    <source>
        <dbReference type="RefSeq" id="XP_021852498.1"/>
    </source>
</evidence>
<dbReference type="Gene3D" id="1.20.5.340">
    <property type="match status" value="1"/>
</dbReference>
<evidence type="ECO:0000256" key="7">
    <source>
        <dbReference type="ARBA" id="ARBA00023136"/>
    </source>
</evidence>
<evidence type="ECO:0000256" key="1">
    <source>
        <dbReference type="ARBA" id="ARBA00004173"/>
    </source>
</evidence>
<evidence type="ECO:0000256" key="6">
    <source>
        <dbReference type="ARBA" id="ARBA00023128"/>
    </source>
</evidence>
<dbReference type="Pfam" id="PF07798">
    <property type="entry name" value="CCDC90-like"/>
    <property type="match status" value="1"/>
</dbReference>
<dbReference type="KEGG" id="soe:110792015"/>
<keyword evidence="4 8" id="KW-1133">Transmembrane helix</keyword>
<dbReference type="InterPro" id="IPR024461">
    <property type="entry name" value="CCDC90-like"/>
</dbReference>